<evidence type="ECO:0000313" key="2">
    <source>
        <dbReference type="EMBL" id="MXY33717.1"/>
    </source>
</evidence>
<gene>
    <name evidence="2" type="ORF">F4Y60_06440</name>
</gene>
<protein>
    <submittedName>
        <fullName evidence="2">Nuclear transport factor 2 family protein</fullName>
    </submittedName>
</protein>
<dbReference type="SUPFAM" id="SSF54427">
    <property type="entry name" value="NTF2-like"/>
    <property type="match status" value="1"/>
</dbReference>
<reference evidence="2" key="1">
    <citation type="submission" date="2019-09" db="EMBL/GenBank/DDBJ databases">
        <title>Characterisation of the sponge microbiome using genome-centric metagenomics.</title>
        <authorList>
            <person name="Engelberts J.P."/>
            <person name="Robbins S.J."/>
            <person name="De Goeij J.M."/>
            <person name="Aranda M."/>
            <person name="Bell S.C."/>
            <person name="Webster N.S."/>
        </authorList>
    </citation>
    <scope>NUCLEOTIDE SEQUENCE</scope>
    <source>
        <strain evidence="2">SB0664_bin_43</strain>
    </source>
</reference>
<dbReference type="Pfam" id="PF13474">
    <property type="entry name" value="SnoaL_3"/>
    <property type="match status" value="1"/>
</dbReference>
<proteinExistence type="predicted"/>
<evidence type="ECO:0000259" key="1">
    <source>
        <dbReference type="Pfam" id="PF13474"/>
    </source>
</evidence>
<comment type="caution">
    <text evidence="2">The sequence shown here is derived from an EMBL/GenBank/DDBJ whole genome shotgun (WGS) entry which is preliminary data.</text>
</comment>
<name>A0A6B0Y0U3_9RHOB</name>
<dbReference type="AlphaFoldDB" id="A0A6B0Y0U3"/>
<organism evidence="2">
    <name type="scientific">Boseongicola sp. SB0664_bin_43</name>
    <dbReference type="NCBI Taxonomy" id="2604844"/>
    <lineage>
        <taxon>Bacteria</taxon>
        <taxon>Pseudomonadati</taxon>
        <taxon>Pseudomonadota</taxon>
        <taxon>Alphaproteobacteria</taxon>
        <taxon>Rhodobacterales</taxon>
        <taxon>Paracoccaceae</taxon>
        <taxon>Boseongicola</taxon>
    </lineage>
</organism>
<dbReference type="InterPro" id="IPR032710">
    <property type="entry name" value="NTF2-like_dom_sf"/>
</dbReference>
<dbReference type="Gene3D" id="3.10.450.50">
    <property type="match status" value="1"/>
</dbReference>
<dbReference type="InterPro" id="IPR037401">
    <property type="entry name" value="SnoaL-like"/>
</dbReference>
<dbReference type="EMBL" id="VXRY01000259">
    <property type="protein sequence ID" value="MXY33717.1"/>
    <property type="molecule type" value="Genomic_DNA"/>
</dbReference>
<accession>A0A6B0Y0U3</accession>
<sequence length="132" mass="14951">METDSGKIQEFEELLTRYNRAFCDRDLAALRALHVPDDEVPYFDNHADCDSGDLETHLQKVATFFETGDIVPMLVENVRAFVHGDAACVVATFRYSAEPVPGVRASFFLERHGPAWRIRHVHFSRDPNEASA</sequence>
<feature type="domain" description="SnoaL-like" evidence="1">
    <location>
        <begin position="12"/>
        <end position="124"/>
    </location>
</feature>